<dbReference type="FunFam" id="3.40.50.670:FF:000001">
    <property type="entry name" value="DNA topoisomerase 2"/>
    <property type="match status" value="2"/>
</dbReference>
<evidence type="ECO:0000256" key="4">
    <source>
        <dbReference type="ARBA" id="ARBA00012895"/>
    </source>
</evidence>
<feature type="compositionally biased region" description="Acidic residues" evidence="13">
    <location>
        <begin position="762"/>
        <end position="778"/>
    </location>
</feature>
<accession>A0A7S3E7T0</accession>
<dbReference type="InterPro" id="IPR013760">
    <property type="entry name" value="Topo_IIA-like_dom_sf"/>
</dbReference>
<dbReference type="PRINTS" id="PR00418">
    <property type="entry name" value="TPI2FAMILY"/>
</dbReference>
<evidence type="ECO:0000256" key="7">
    <source>
        <dbReference type="ARBA" id="ARBA00022840"/>
    </source>
</evidence>
<dbReference type="EMBL" id="HBHW01003383">
    <property type="protein sequence ID" value="CAE0034450.1"/>
    <property type="molecule type" value="Transcribed_RNA"/>
</dbReference>
<dbReference type="GO" id="GO:0000819">
    <property type="term" value="P:sister chromatid segregation"/>
    <property type="evidence" value="ECO:0007669"/>
    <property type="project" value="TreeGrafter"/>
</dbReference>
<name>A0A7S3E7T0_9RHOD</name>
<feature type="compositionally biased region" description="Basic and acidic residues" evidence="13">
    <location>
        <begin position="867"/>
        <end position="877"/>
    </location>
</feature>
<keyword evidence="6" id="KW-0547">Nucleotide-binding</keyword>
<evidence type="ECO:0000256" key="3">
    <source>
        <dbReference type="ARBA" id="ARBA00011080"/>
    </source>
</evidence>
<dbReference type="FunFam" id="3.90.199.10:FF:000002">
    <property type="entry name" value="DNA topoisomerase 2"/>
    <property type="match status" value="1"/>
</dbReference>
<dbReference type="GO" id="GO:0003677">
    <property type="term" value="F:DNA binding"/>
    <property type="evidence" value="ECO:0007669"/>
    <property type="project" value="UniProtKB-UniRule"/>
</dbReference>
<dbReference type="PRINTS" id="PR01158">
    <property type="entry name" value="TOPISMRASEII"/>
</dbReference>
<evidence type="ECO:0000256" key="10">
    <source>
        <dbReference type="ARBA" id="ARBA00023235"/>
    </source>
</evidence>
<evidence type="ECO:0000256" key="2">
    <source>
        <dbReference type="ARBA" id="ARBA00001946"/>
    </source>
</evidence>
<evidence type="ECO:0000313" key="15">
    <source>
        <dbReference type="EMBL" id="CAE0034450.1"/>
    </source>
</evidence>
<dbReference type="InterPro" id="IPR031660">
    <property type="entry name" value="TOPRIM_C"/>
</dbReference>
<feature type="region of interest" description="Disordered" evidence="13">
    <location>
        <begin position="735"/>
        <end position="968"/>
    </location>
</feature>
<feature type="compositionally biased region" description="Acidic residues" evidence="13">
    <location>
        <begin position="591"/>
        <end position="601"/>
    </location>
</feature>
<dbReference type="PANTHER" id="PTHR10169:SF38">
    <property type="entry name" value="DNA TOPOISOMERASE 2"/>
    <property type="match status" value="1"/>
</dbReference>
<keyword evidence="12" id="KW-0175">Coiled coil</keyword>
<comment type="cofactor">
    <cofactor evidence="2">
        <name>Mg(2+)</name>
        <dbReference type="ChEBI" id="CHEBI:18420"/>
    </cofactor>
</comment>
<evidence type="ECO:0000256" key="11">
    <source>
        <dbReference type="PROSITE-ProRule" id="PRU01384"/>
    </source>
</evidence>
<protein>
    <recommendedName>
        <fullName evidence="4">DNA topoisomerase (ATP-hydrolyzing)</fullName>
        <ecNumber evidence="4">5.6.2.2</ecNumber>
    </recommendedName>
</protein>
<feature type="compositionally biased region" description="Acidic residues" evidence="13">
    <location>
        <begin position="826"/>
        <end position="835"/>
    </location>
</feature>
<proteinExistence type="inferred from homology"/>
<evidence type="ECO:0000256" key="6">
    <source>
        <dbReference type="ARBA" id="ARBA00022741"/>
    </source>
</evidence>
<feature type="compositionally biased region" description="Low complexity" evidence="13">
    <location>
        <begin position="856"/>
        <end position="866"/>
    </location>
</feature>
<organism evidence="15">
    <name type="scientific">Rhodosorus marinus</name>
    <dbReference type="NCBI Taxonomy" id="101924"/>
    <lineage>
        <taxon>Eukaryota</taxon>
        <taxon>Rhodophyta</taxon>
        <taxon>Stylonematophyceae</taxon>
        <taxon>Stylonematales</taxon>
        <taxon>Stylonemataceae</taxon>
        <taxon>Rhodosorus</taxon>
    </lineage>
</organism>
<dbReference type="GO" id="GO:0006265">
    <property type="term" value="P:DNA topological change"/>
    <property type="evidence" value="ECO:0007669"/>
    <property type="project" value="UniProtKB-UniRule"/>
</dbReference>
<dbReference type="Pfam" id="PF16898">
    <property type="entry name" value="TOPRIM_C"/>
    <property type="match status" value="1"/>
</dbReference>
<dbReference type="PANTHER" id="PTHR10169">
    <property type="entry name" value="DNA TOPOISOMERASE/GYRASE"/>
    <property type="match status" value="1"/>
</dbReference>
<dbReference type="InterPro" id="IPR013759">
    <property type="entry name" value="Topo_IIA_B_C"/>
</dbReference>
<dbReference type="PROSITE" id="PS52040">
    <property type="entry name" value="TOPO_IIA"/>
    <property type="match status" value="1"/>
</dbReference>
<feature type="active site" description="O-(5'-phospho-DNA)-tyrosine intermediate" evidence="11">
    <location>
        <position position="293"/>
    </location>
</feature>
<keyword evidence="7" id="KW-0067">ATP-binding</keyword>
<dbReference type="EC" id="5.6.2.2" evidence="4"/>
<evidence type="ECO:0000256" key="1">
    <source>
        <dbReference type="ARBA" id="ARBA00000185"/>
    </source>
</evidence>
<dbReference type="InterPro" id="IPR002205">
    <property type="entry name" value="Topo_IIA_dom_A"/>
</dbReference>
<keyword evidence="8 11" id="KW-0799">Topoisomerase</keyword>
<sequence length="968" mass="108586">MDNAEINALKKILGLQHNKVYDRNTIKTLRYGRVLIMTDQDHDGSHIKGLLVNFFHHFWPSLVKVPGFLAEFLTPIVKCTRKKTELTFFTIPEYVKWRTSLENNTSGWKIKYYKGLGSSTAEEARGYFSNLDRHVLEFHYSGEEDFASIDLAFSKQKVQQRKEWLSAFQEGTYFDHEQGALSYKTFVDKELILFSIADNERSIPGLMDGLKPSQRKVLFSCFKRNLKTEIKVAQLQGYTSEHTAYHHGEASLMATIIGLAQSFCGSNNINFLHPAGQFGTRLQGGKDAASPRYIFTRLSKITRLLFPMEDDAILDYLEDDGVSIEPKYYAPVIPTVLVNGAEGIGTGWSSSVPCYNPRVLIELIRKLLNETPVEDLEEPQPWFRHHRGTVRRTGPNNYEVHGEVRRSSSNKLVITELPAKTWTNPYKEWLESMTTGGGHPADSKEPPFLVDVRDGGTETEVLFTLEVSDAEMAKMEDVGIHKKLRLSSSIATSNLVLFDEKRRLRKYENAREILACFFKLRLEKYEERRLYLLKMLQEAVEILENKVRFIKMVVDGKLKVAKKKKDEIIAELKRLKFKANAEKKTKKGSGDEEEDAADVDEASSGPSESVNYDYLLSMPLWSLTLERVQKLIADRDQKVVEMSNMEKSTAKDIYRFDLDRLSEGLDALDKEDMEQKRATKAARSAATNSKSRGGSKKKTLAVNEDEDVEFAEVVSLPEVKMKAAKRTAKVAVASVNPVGDKRSAPNALPKQRLTKKMVISDSESEPSFQDDSEEEELLADVKPSEPRPKAAPAKAPAAATKPTKTTAPKSAPKPSFFRQAAPVEAAADDSDDELELTLTQRLAKKMMIAERPGPNASSKSATTAKASKPEKQADAKAKRGRKGTAPKVVKSPFGVTPEAKRTKTTAKAKATRLVKVDERSSDADEESFGALSISSDEEHDEKDPTPRKRSTRARKPTTAISEVRNLKP</sequence>
<feature type="compositionally biased region" description="Low complexity" evidence="13">
    <location>
        <begin position="790"/>
        <end position="815"/>
    </location>
</feature>
<feature type="compositionally biased region" description="Basic residues" evidence="13">
    <location>
        <begin position="902"/>
        <end position="912"/>
    </location>
</feature>
<dbReference type="InterPro" id="IPR013758">
    <property type="entry name" value="Topo_IIA_A/C_ab"/>
</dbReference>
<dbReference type="GO" id="GO:0003918">
    <property type="term" value="F:DNA topoisomerase type II (double strand cut, ATP-hydrolyzing) activity"/>
    <property type="evidence" value="ECO:0007669"/>
    <property type="project" value="UniProtKB-EC"/>
</dbReference>
<feature type="domain" description="Topo IIA-type catalytic" evidence="14">
    <location>
        <begin position="203"/>
        <end position="658"/>
    </location>
</feature>
<reference evidence="15" key="1">
    <citation type="submission" date="2021-01" db="EMBL/GenBank/DDBJ databases">
        <authorList>
            <person name="Corre E."/>
            <person name="Pelletier E."/>
            <person name="Niang G."/>
            <person name="Scheremetjew M."/>
            <person name="Finn R."/>
            <person name="Kale V."/>
            <person name="Holt S."/>
            <person name="Cochrane G."/>
            <person name="Meng A."/>
            <person name="Brown T."/>
            <person name="Cohen L."/>
        </authorList>
    </citation>
    <scope>NUCLEOTIDE SEQUENCE</scope>
    <source>
        <strain evidence="15">CCMP 769</strain>
    </source>
</reference>
<dbReference type="InterPro" id="IPR001241">
    <property type="entry name" value="Topo_IIA"/>
</dbReference>
<dbReference type="Pfam" id="PF00521">
    <property type="entry name" value="DNA_topoisoIV"/>
    <property type="match status" value="1"/>
</dbReference>
<dbReference type="Gene3D" id="3.40.50.670">
    <property type="match status" value="1"/>
</dbReference>
<dbReference type="GO" id="GO:0005634">
    <property type="term" value="C:nucleus"/>
    <property type="evidence" value="ECO:0007669"/>
    <property type="project" value="TreeGrafter"/>
</dbReference>
<feature type="region of interest" description="Disordered" evidence="13">
    <location>
        <begin position="672"/>
        <end position="699"/>
    </location>
</feature>
<dbReference type="Gene3D" id="3.30.1360.40">
    <property type="match status" value="1"/>
</dbReference>
<dbReference type="GO" id="GO:0000712">
    <property type="term" value="P:resolution of meiotic recombination intermediates"/>
    <property type="evidence" value="ECO:0007669"/>
    <property type="project" value="TreeGrafter"/>
</dbReference>
<feature type="region of interest" description="Disordered" evidence="13">
    <location>
        <begin position="583"/>
        <end position="607"/>
    </location>
</feature>
<comment type="catalytic activity">
    <reaction evidence="1 11">
        <text>ATP-dependent breakage, passage and rejoining of double-stranded DNA.</text>
        <dbReference type="EC" id="5.6.2.2"/>
    </reaction>
</comment>
<dbReference type="SMART" id="SM00433">
    <property type="entry name" value="TOP2c"/>
    <property type="match status" value="1"/>
</dbReference>
<evidence type="ECO:0000256" key="8">
    <source>
        <dbReference type="ARBA" id="ARBA00023029"/>
    </source>
</evidence>
<dbReference type="SMART" id="SM00434">
    <property type="entry name" value="TOP4c"/>
    <property type="match status" value="1"/>
</dbReference>
<evidence type="ECO:0000256" key="5">
    <source>
        <dbReference type="ARBA" id="ARBA00022723"/>
    </source>
</evidence>
<dbReference type="SUPFAM" id="SSF56719">
    <property type="entry name" value="Type II DNA topoisomerase"/>
    <property type="match status" value="1"/>
</dbReference>
<dbReference type="GO" id="GO:0005524">
    <property type="term" value="F:ATP binding"/>
    <property type="evidence" value="ECO:0007669"/>
    <property type="project" value="UniProtKB-KW"/>
</dbReference>
<dbReference type="Gene3D" id="3.30.1490.30">
    <property type="match status" value="1"/>
</dbReference>
<feature type="compositionally biased region" description="Low complexity" evidence="13">
    <location>
        <begin position="681"/>
        <end position="692"/>
    </location>
</feature>
<evidence type="ECO:0000256" key="12">
    <source>
        <dbReference type="SAM" id="Coils"/>
    </source>
</evidence>
<dbReference type="FunFam" id="3.30.1490.30:FF:000001">
    <property type="entry name" value="DNA topoisomerase 2"/>
    <property type="match status" value="1"/>
</dbReference>
<dbReference type="GO" id="GO:0046872">
    <property type="term" value="F:metal ion binding"/>
    <property type="evidence" value="ECO:0007669"/>
    <property type="project" value="UniProtKB-KW"/>
</dbReference>
<keyword evidence="5" id="KW-0479">Metal-binding</keyword>
<dbReference type="InterPro" id="IPR001154">
    <property type="entry name" value="TopoII_euk"/>
</dbReference>
<dbReference type="InterPro" id="IPR013757">
    <property type="entry name" value="Topo_IIA_A_a_sf"/>
</dbReference>
<dbReference type="FunFam" id="3.30.1360.40:FF:000003">
    <property type="entry name" value="DNA topoisomerase 2"/>
    <property type="match status" value="1"/>
</dbReference>
<keyword evidence="10 11" id="KW-0413">Isomerase</keyword>
<feature type="coiled-coil region" evidence="12">
    <location>
        <begin position="533"/>
        <end position="578"/>
    </location>
</feature>
<dbReference type="AlphaFoldDB" id="A0A7S3E7T0"/>
<dbReference type="Gene3D" id="3.90.199.10">
    <property type="entry name" value="Topoisomerase II, domain 5"/>
    <property type="match status" value="1"/>
</dbReference>
<evidence type="ECO:0000256" key="13">
    <source>
        <dbReference type="SAM" id="MobiDB-lite"/>
    </source>
</evidence>
<evidence type="ECO:0000256" key="9">
    <source>
        <dbReference type="ARBA" id="ARBA00023125"/>
    </source>
</evidence>
<keyword evidence="9 11" id="KW-0238">DNA-binding</keyword>
<comment type="similarity">
    <text evidence="3">Belongs to the type II topoisomerase family.</text>
</comment>
<gene>
    <name evidence="15" type="ORF">RMAR00112_LOCUS2396</name>
</gene>
<evidence type="ECO:0000259" key="14">
    <source>
        <dbReference type="PROSITE" id="PS52040"/>
    </source>
</evidence>
<dbReference type="InterPro" id="IPR050634">
    <property type="entry name" value="DNA_Topoisomerase_II"/>
</dbReference>
<dbReference type="Gene3D" id="1.10.268.10">
    <property type="entry name" value="Topoisomerase, domain 3"/>
    <property type="match status" value="1"/>
</dbReference>